<sequence length="387" mass="43108">MFLKSSCGNTPAQLSCEFVTLVLDIYTSCYPPAITPTDTQPLHLALDDVLTMLSSSMPTMLTTFQPRTGLLDSPRALFSTAHLKEERQICKEGTATLQPIPLKYRIPRGTWDTHMHVVEPERFPVSANAVYQPPEHTVDDAMSFESTLGIEKIVLVQPSIYGTDNSCLLEALKTLGPSRGRGVVVIDPTNIDTETLEEWHSLGVRGVRVNLKSVGKVLSEHELTETLLQHAQIIRPFGWTIQVYVSLDMVPLLEKVVPQLGVKLCIDHFGGPDLAAVEHHGESFNPYTLPGFSSLISLLRGGETYVKISAPYRLSKDEEYRDLEAMAQEFLEAAPDRVIYATDWPHTRFSGVDIEPFTETCLRICAKEPGLAERVFRDNAEEMLRGV</sequence>
<evidence type="ECO:0000259" key="1">
    <source>
        <dbReference type="Pfam" id="PF04909"/>
    </source>
</evidence>
<dbReference type="Proteomes" id="UP001144157">
    <property type="component" value="Unassembled WGS sequence"/>
</dbReference>
<reference evidence="2" key="1">
    <citation type="submission" date="2022-07" db="EMBL/GenBank/DDBJ databases">
        <title>Taxonomy of Aspergillus series Nigri: significant species reduction supported by multi-species coalescent approaches.</title>
        <authorList>
            <person name="Bian C."/>
            <person name="Kusuya Y."/>
            <person name="Sklenar F."/>
            <person name="D'hooge E."/>
            <person name="Yaguchi T."/>
            <person name="Takahashi H."/>
            <person name="Hubka V."/>
        </authorList>
    </citation>
    <scope>NUCLEOTIDE SEQUENCE</scope>
    <source>
        <strain evidence="2">IFM 56815</strain>
    </source>
</reference>
<evidence type="ECO:0000313" key="2">
    <source>
        <dbReference type="EMBL" id="GLA87980.1"/>
    </source>
</evidence>
<comment type="caution">
    <text evidence="2">The sequence shown here is derived from an EMBL/GenBank/DDBJ whole genome shotgun (WGS) entry which is preliminary data.</text>
</comment>
<dbReference type="PANTHER" id="PTHR35563">
    <property type="entry name" value="BARREL METAL-DEPENDENT HYDROLASE, PUTATIVE (AFU_ORTHOLOGUE AFUA_1G16240)-RELATED"/>
    <property type="match status" value="1"/>
</dbReference>
<name>A0A9W6AXY1_ASPTU</name>
<dbReference type="InterPro" id="IPR032466">
    <property type="entry name" value="Metal_Hydrolase"/>
</dbReference>
<accession>A0A9W6AXY1</accession>
<dbReference type="InterPro" id="IPR052358">
    <property type="entry name" value="Aro_Compnd_Degr_Hydrolases"/>
</dbReference>
<evidence type="ECO:0000313" key="3">
    <source>
        <dbReference type="Proteomes" id="UP001144157"/>
    </source>
</evidence>
<dbReference type="EMBL" id="BRPE01000011">
    <property type="protein sequence ID" value="GLA87980.1"/>
    <property type="molecule type" value="Genomic_DNA"/>
</dbReference>
<dbReference type="SUPFAM" id="SSF51556">
    <property type="entry name" value="Metallo-dependent hydrolases"/>
    <property type="match status" value="1"/>
</dbReference>
<dbReference type="InterPro" id="IPR006680">
    <property type="entry name" value="Amidohydro-rel"/>
</dbReference>
<dbReference type="Pfam" id="PF04909">
    <property type="entry name" value="Amidohydro_2"/>
    <property type="match status" value="1"/>
</dbReference>
<feature type="domain" description="Amidohydrolase-related" evidence="1">
    <location>
        <begin position="111"/>
        <end position="385"/>
    </location>
</feature>
<dbReference type="GO" id="GO:0016787">
    <property type="term" value="F:hydrolase activity"/>
    <property type="evidence" value="ECO:0007669"/>
    <property type="project" value="InterPro"/>
</dbReference>
<dbReference type="PANTHER" id="PTHR35563:SF2">
    <property type="entry name" value="BARREL METAL-DEPENDENT HYDROLASE, PUTATIVE (AFU_ORTHOLOGUE AFUA_1G16240)-RELATED"/>
    <property type="match status" value="1"/>
</dbReference>
<dbReference type="Gene3D" id="3.20.20.140">
    <property type="entry name" value="Metal-dependent hydrolases"/>
    <property type="match status" value="1"/>
</dbReference>
<proteinExistence type="predicted"/>
<gene>
    <name evidence="2" type="ORF">AtubIFM56815_002414</name>
</gene>
<protein>
    <recommendedName>
        <fullName evidence="1">Amidohydrolase-related domain-containing protein</fullName>
    </recommendedName>
</protein>
<dbReference type="AlphaFoldDB" id="A0A9W6AXY1"/>
<organism evidence="2 3">
    <name type="scientific">Aspergillus tubingensis</name>
    <dbReference type="NCBI Taxonomy" id="5068"/>
    <lineage>
        <taxon>Eukaryota</taxon>
        <taxon>Fungi</taxon>
        <taxon>Dikarya</taxon>
        <taxon>Ascomycota</taxon>
        <taxon>Pezizomycotina</taxon>
        <taxon>Eurotiomycetes</taxon>
        <taxon>Eurotiomycetidae</taxon>
        <taxon>Eurotiales</taxon>
        <taxon>Aspergillaceae</taxon>
        <taxon>Aspergillus</taxon>
        <taxon>Aspergillus subgen. Circumdati</taxon>
    </lineage>
</organism>